<keyword evidence="2" id="KW-1185">Reference proteome</keyword>
<dbReference type="KEGG" id="vg:26641437"/>
<reference evidence="1 2" key="1">
    <citation type="journal article" date="2015" name="Genome Announc.">
        <title>Genome Sequences of Five Additional Brevibacillus laterosporus Bacteriophages.</title>
        <authorList>
            <person name="Merrill B.D."/>
            <person name="Berg J.A."/>
            <person name="Graves K.A."/>
            <person name="Ward A.T."/>
            <person name="Hilton J.A."/>
            <person name="Wake B.N."/>
            <person name="Grose J.H."/>
            <person name="Breakwell D.P."/>
            <person name="Burnett S.H."/>
        </authorList>
    </citation>
    <scope>NUCLEOTIDE SEQUENCE [LARGE SCALE GENOMIC DNA]</scope>
</reference>
<dbReference type="EMBL" id="KT151956">
    <property type="protein sequence ID" value="ALA07399.1"/>
    <property type="molecule type" value="Genomic_DNA"/>
</dbReference>
<protein>
    <submittedName>
        <fullName evidence="1">Uncharacterized protein</fullName>
    </submittedName>
</protein>
<evidence type="ECO:0000313" key="1">
    <source>
        <dbReference type="EMBL" id="ALA07399.1"/>
    </source>
</evidence>
<sequence length="80" mass="9290">MSREIDQEKNCWTCSHWLIGSGCWKEAFIDGAYSQLGVVMTEHDHYCDDWVIEGTEGTIMYEVGLAAEKMEDAEWPKHYK</sequence>
<gene>
    <name evidence="1" type="ORF">OSIRIS_98</name>
</gene>
<dbReference type="PROSITE" id="PS51257">
    <property type="entry name" value="PROKAR_LIPOPROTEIN"/>
    <property type="match status" value="1"/>
</dbReference>
<organism evidence="1 2">
    <name type="scientific">Brevibacillus phage Osiris</name>
    <dbReference type="NCBI Taxonomy" id="1691955"/>
    <lineage>
        <taxon>Viruses</taxon>
        <taxon>Duplodnaviria</taxon>
        <taxon>Heunggongvirae</taxon>
        <taxon>Uroviricota</taxon>
        <taxon>Caudoviricetes</taxon>
        <taxon>Jimmervirus</taxon>
        <taxon>Jimmervirus osiris</taxon>
    </lineage>
</organism>
<dbReference type="OrthoDB" id="18226at10239"/>
<dbReference type="Proteomes" id="UP000202966">
    <property type="component" value="Segment"/>
</dbReference>
<dbReference type="RefSeq" id="YP_009215112.1">
    <property type="nucleotide sequence ID" value="NC_028969.1"/>
</dbReference>
<dbReference type="GeneID" id="26641437"/>
<name>A0A0K2CPB8_9CAUD</name>
<accession>A0A0K2CPB8</accession>
<evidence type="ECO:0000313" key="2">
    <source>
        <dbReference type="Proteomes" id="UP000202966"/>
    </source>
</evidence>
<proteinExistence type="predicted"/>